<dbReference type="AlphaFoldDB" id="A0A532UU29"/>
<protein>
    <submittedName>
        <fullName evidence="5">Dolichyl-phosphate beta-D-mannosyltransferase</fullName>
    </submittedName>
</protein>
<evidence type="ECO:0000313" key="5">
    <source>
        <dbReference type="EMBL" id="TKJ38456.1"/>
    </source>
</evidence>
<comment type="similarity">
    <text evidence="1">Belongs to the glycosyltransferase 2 family.</text>
</comment>
<sequence length="232" mass="26387">MPTYDELENISQIIPEVLKQGPQFEILIVDDKSPDGTAGAVKELQDEYKGRLHLMERSGKMGLGTAYVDGFKYALQHDYNYVFEMDADFSHSPDVLPEFLKAIKDVDLVLGSRYVNGVNVINWPLHRLLLSYGASLYTRLITGLPVKDPTGGFKCFSRKVLETINLDKVHSNGYSFQIEMSFRAWNRGFKIKEIPIVFTDRVGGKSKMSSNIVREAIWMVWVLKIKQLFGTL</sequence>
<dbReference type="Gene3D" id="3.90.550.10">
    <property type="entry name" value="Spore Coat Polysaccharide Biosynthesis Protein SpsA, Chain A"/>
    <property type="match status" value="1"/>
</dbReference>
<dbReference type="InterPro" id="IPR039528">
    <property type="entry name" value="DPM1-like"/>
</dbReference>
<keyword evidence="3 5" id="KW-0808">Transferase</keyword>
<evidence type="ECO:0000256" key="3">
    <source>
        <dbReference type="ARBA" id="ARBA00022679"/>
    </source>
</evidence>
<name>A0A532UU29_UNCL8</name>
<dbReference type="GO" id="GO:0016020">
    <property type="term" value="C:membrane"/>
    <property type="evidence" value="ECO:0007669"/>
    <property type="project" value="GOC"/>
</dbReference>
<dbReference type="SUPFAM" id="SSF53448">
    <property type="entry name" value="Nucleotide-diphospho-sugar transferases"/>
    <property type="match status" value="1"/>
</dbReference>
<organism evidence="5 6">
    <name type="scientific">candidate division LCP-89 bacterium B3_LCP</name>
    <dbReference type="NCBI Taxonomy" id="2012998"/>
    <lineage>
        <taxon>Bacteria</taxon>
        <taxon>Pseudomonadati</taxon>
        <taxon>Bacteria division LCP-89</taxon>
    </lineage>
</organism>
<dbReference type="FunFam" id="3.90.550.10:FF:000122">
    <property type="entry name" value="Dolichol-phosphate mannosyltransferase subunit 1"/>
    <property type="match status" value="1"/>
</dbReference>
<dbReference type="GO" id="GO:0004582">
    <property type="term" value="F:dolichyl-phosphate beta-D-mannosyltransferase activity"/>
    <property type="evidence" value="ECO:0007669"/>
    <property type="project" value="InterPro"/>
</dbReference>
<comment type="caution">
    <text evidence="5">The sequence shown here is derived from an EMBL/GenBank/DDBJ whole genome shotgun (WGS) entry which is preliminary data.</text>
</comment>
<dbReference type="PANTHER" id="PTHR43398:SF1">
    <property type="entry name" value="DOLICHOL-PHOSPHATE MANNOSYLTRANSFERASE SUBUNIT 1"/>
    <property type="match status" value="1"/>
</dbReference>
<dbReference type="GO" id="GO:0009247">
    <property type="term" value="P:glycolipid biosynthetic process"/>
    <property type="evidence" value="ECO:0007669"/>
    <property type="project" value="TreeGrafter"/>
</dbReference>
<evidence type="ECO:0000259" key="4">
    <source>
        <dbReference type="Pfam" id="PF00535"/>
    </source>
</evidence>
<dbReference type="Pfam" id="PF00535">
    <property type="entry name" value="Glycos_transf_2"/>
    <property type="match status" value="1"/>
</dbReference>
<accession>A0A532UU29</accession>
<dbReference type="CDD" id="cd06442">
    <property type="entry name" value="DPM1_like"/>
    <property type="match status" value="1"/>
</dbReference>
<dbReference type="InterPro" id="IPR001173">
    <property type="entry name" value="Glyco_trans_2-like"/>
</dbReference>
<gene>
    <name evidence="5" type="ORF">CEE37_12785</name>
</gene>
<proteinExistence type="inferred from homology"/>
<evidence type="ECO:0000256" key="1">
    <source>
        <dbReference type="ARBA" id="ARBA00006739"/>
    </source>
</evidence>
<dbReference type="InterPro" id="IPR029044">
    <property type="entry name" value="Nucleotide-diphossugar_trans"/>
</dbReference>
<feature type="domain" description="Glycosyltransferase 2-like" evidence="4">
    <location>
        <begin position="1"/>
        <end position="163"/>
    </location>
</feature>
<dbReference type="Proteomes" id="UP000319619">
    <property type="component" value="Unassembled WGS sequence"/>
</dbReference>
<reference evidence="5 6" key="1">
    <citation type="submission" date="2017-06" db="EMBL/GenBank/DDBJ databases">
        <title>Novel microbial phyla capable of carbon fixation and sulfur reduction in deep-sea sediments.</title>
        <authorList>
            <person name="Huang J."/>
            <person name="Baker B."/>
            <person name="Wang Y."/>
        </authorList>
    </citation>
    <scope>NUCLEOTIDE SEQUENCE [LARGE SCALE GENOMIC DNA]</scope>
    <source>
        <strain evidence="5">B3_LCP</strain>
    </source>
</reference>
<evidence type="ECO:0000256" key="2">
    <source>
        <dbReference type="ARBA" id="ARBA00022676"/>
    </source>
</evidence>
<dbReference type="EMBL" id="NJBN01000010">
    <property type="protein sequence ID" value="TKJ38456.1"/>
    <property type="molecule type" value="Genomic_DNA"/>
</dbReference>
<evidence type="ECO:0000313" key="6">
    <source>
        <dbReference type="Proteomes" id="UP000319619"/>
    </source>
</evidence>
<keyword evidence="2 5" id="KW-0328">Glycosyltransferase</keyword>
<dbReference type="PANTHER" id="PTHR43398">
    <property type="entry name" value="DOLICHOL-PHOSPHATE MANNOSYLTRANSFERASE SUBUNIT 1"/>
    <property type="match status" value="1"/>
</dbReference>